<dbReference type="InterPro" id="IPR023346">
    <property type="entry name" value="Lysozyme-like_dom_sf"/>
</dbReference>
<dbReference type="PROSITE" id="PS51782">
    <property type="entry name" value="LYSM"/>
    <property type="match status" value="1"/>
</dbReference>
<gene>
    <name evidence="6" type="ORF">LHJ74_17525</name>
</gene>
<evidence type="ECO:0000256" key="2">
    <source>
        <dbReference type="ARBA" id="ARBA00022801"/>
    </source>
</evidence>
<keyword evidence="7" id="KW-1185">Reference proteome</keyword>
<dbReference type="CDD" id="cd00118">
    <property type="entry name" value="LysM"/>
    <property type="match status" value="1"/>
</dbReference>
<dbReference type="Gene3D" id="1.10.530.10">
    <property type="match status" value="1"/>
</dbReference>
<dbReference type="InterPro" id="IPR018392">
    <property type="entry name" value="LysM"/>
</dbReference>
<dbReference type="CDD" id="cd12797">
    <property type="entry name" value="M23_peptidase"/>
    <property type="match status" value="1"/>
</dbReference>
<feature type="domain" description="LysM" evidence="5">
    <location>
        <begin position="184"/>
        <end position="233"/>
    </location>
</feature>
<dbReference type="InterPro" id="IPR050570">
    <property type="entry name" value="Cell_wall_metabolism_enzyme"/>
</dbReference>
<dbReference type="Gene3D" id="3.10.350.10">
    <property type="entry name" value="LysM domain"/>
    <property type="match status" value="1"/>
</dbReference>
<sequence>MPARGRHRRYKPSSVSRASLTVTAGGAGLALPLMGAGVAQAAPEDTWDKVAECESTNRWAVNTGNGFYGGLQFTQSTWEAFGGTQYAPRADLASKSEQIAVAEKVLEGQGPGAWPNCGPEAGLSRDSPAAPAPEAKPAPRSASAKSEAPSSDRGSGAKRDDASEEQKRSERADKAKAERQKKATTYEVIGGDTLFSIAEDHEVNGGWQSLYERNRPTVGGDPDLIYPGDQLRLTGPAAKPRAAPEPKAQERKSDAQPKQQAQPKPKPEPAPKQEAKPQPKPEPKPEPKQEAKPKPKQEAKPKPKEESKQVTSAKATAPVSGVSPSTAYRASGSSWSSGYHTGVDFPVSTGTTVKAVSDAKVVSAGWAGSYGYQVVLRHDDGKYSQYAHLSAISVRAGQAVNPGQRLGRSGSTGNSTGPHLHFEIRTGPGYGSDIDPLAYLRGRGVGI</sequence>
<dbReference type="Pfam" id="PF01476">
    <property type="entry name" value="LysM"/>
    <property type="match status" value="1"/>
</dbReference>
<dbReference type="SUPFAM" id="SSF51261">
    <property type="entry name" value="Duplicated hybrid motif"/>
    <property type="match status" value="1"/>
</dbReference>
<evidence type="ECO:0000313" key="7">
    <source>
        <dbReference type="Proteomes" id="UP001156389"/>
    </source>
</evidence>
<proteinExistence type="inferred from homology"/>
<dbReference type="InterPro" id="IPR010618">
    <property type="entry name" value="RPF"/>
</dbReference>
<feature type="compositionally biased region" description="Polar residues" evidence="3">
    <location>
        <begin position="322"/>
        <end position="338"/>
    </location>
</feature>
<dbReference type="Pfam" id="PF01551">
    <property type="entry name" value="Peptidase_M23"/>
    <property type="match status" value="1"/>
</dbReference>
<dbReference type="InterPro" id="IPR036779">
    <property type="entry name" value="LysM_dom_sf"/>
</dbReference>
<feature type="compositionally biased region" description="Basic and acidic residues" evidence="3">
    <location>
        <begin position="155"/>
        <end position="181"/>
    </location>
</feature>
<name>A0ABT2JUW0_9ACTN</name>
<dbReference type="SUPFAM" id="SSF54106">
    <property type="entry name" value="LysM domain"/>
    <property type="match status" value="1"/>
</dbReference>
<feature type="compositionally biased region" description="Low complexity" evidence="3">
    <location>
        <begin position="137"/>
        <end position="151"/>
    </location>
</feature>
<dbReference type="SUPFAM" id="SSF53955">
    <property type="entry name" value="Lysozyme-like"/>
    <property type="match status" value="1"/>
</dbReference>
<organism evidence="6 7">
    <name type="scientific">Streptomyces gossypii</name>
    <dbReference type="NCBI Taxonomy" id="2883101"/>
    <lineage>
        <taxon>Bacteria</taxon>
        <taxon>Bacillati</taxon>
        <taxon>Actinomycetota</taxon>
        <taxon>Actinomycetes</taxon>
        <taxon>Kitasatosporales</taxon>
        <taxon>Streptomycetaceae</taxon>
        <taxon>Streptomyces</taxon>
    </lineage>
</organism>
<reference evidence="6 7" key="1">
    <citation type="submission" date="2021-10" db="EMBL/GenBank/DDBJ databases">
        <title>Streptomyces gossypii sp. nov., isolated from soil collected from cotton field.</title>
        <authorList>
            <person name="Ge X."/>
            <person name="Chen X."/>
            <person name="Liu W."/>
        </authorList>
    </citation>
    <scope>NUCLEOTIDE SEQUENCE [LARGE SCALE GENOMIC DNA]</scope>
    <source>
        <strain evidence="6 7">N2-109</strain>
    </source>
</reference>
<dbReference type="InterPro" id="IPR011055">
    <property type="entry name" value="Dup_hybrid_motif"/>
</dbReference>
<comment type="similarity">
    <text evidence="1">Belongs to the transglycosylase family. Rpf subfamily.</text>
</comment>
<comment type="caution">
    <text evidence="6">The sequence shown here is derived from an EMBL/GenBank/DDBJ whole genome shotgun (WGS) entry which is preliminary data.</text>
</comment>
<feature type="compositionally biased region" description="Basic and acidic residues" evidence="3">
    <location>
        <begin position="265"/>
        <end position="308"/>
    </location>
</feature>
<evidence type="ECO:0000256" key="1">
    <source>
        <dbReference type="ARBA" id="ARBA00010830"/>
    </source>
</evidence>
<dbReference type="PANTHER" id="PTHR21666:SF270">
    <property type="entry name" value="MUREIN HYDROLASE ACTIVATOR ENVC"/>
    <property type="match status" value="1"/>
</dbReference>
<evidence type="ECO:0000259" key="5">
    <source>
        <dbReference type="PROSITE" id="PS51782"/>
    </source>
</evidence>
<dbReference type="SMART" id="SM00257">
    <property type="entry name" value="LysM"/>
    <property type="match status" value="1"/>
</dbReference>
<feature type="signal peptide" evidence="4">
    <location>
        <begin position="1"/>
        <end position="41"/>
    </location>
</feature>
<dbReference type="CDD" id="cd13925">
    <property type="entry name" value="RPF"/>
    <property type="match status" value="1"/>
</dbReference>
<dbReference type="RefSeq" id="WP_260218985.1">
    <property type="nucleotide sequence ID" value="NZ_JAJAGO010000007.1"/>
</dbReference>
<dbReference type="InterPro" id="IPR016047">
    <property type="entry name" value="M23ase_b-sheet_dom"/>
</dbReference>
<evidence type="ECO:0000256" key="3">
    <source>
        <dbReference type="SAM" id="MobiDB-lite"/>
    </source>
</evidence>
<dbReference type="Gene3D" id="2.70.70.10">
    <property type="entry name" value="Glucose Permease (Domain IIA)"/>
    <property type="match status" value="1"/>
</dbReference>
<feature type="compositionally biased region" description="Basic and acidic residues" evidence="3">
    <location>
        <begin position="242"/>
        <end position="255"/>
    </location>
</feature>
<evidence type="ECO:0000256" key="4">
    <source>
        <dbReference type="SAM" id="SignalP"/>
    </source>
</evidence>
<feature type="region of interest" description="Disordered" evidence="3">
    <location>
        <begin position="404"/>
        <end position="427"/>
    </location>
</feature>
<keyword evidence="2" id="KW-0378">Hydrolase</keyword>
<dbReference type="PANTHER" id="PTHR21666">
    <property type="entry name" value="PEPTIDASE-RELATED"/>
    <property type="match status" value="1"/>
</dbReference>
<keyword evidence="4" id="KW-0732">Signal</keyword>
<feature type="chain" id="PRO_5045681387" evidence="4">
    <location>
        <begin position="42"/>
        <end position="447"/>
    </location>
</feature>
<feature type="region of interest" description="Disordered" evidence="3">
    <location>
        <begin position="108"/>
        <end position="194"/>
    </location>
</feature>
<protein>
    <submittedName>
        <fullName evidence="6">Transglycosylase family protein</fullName>
    </submittedName>
</protein>
<dbReference type="Pfam" id="PF06737">
    <property type="entry name" value="Transglycosylas"/>
    <property type="match status" value="1"/>
</dbReference>
<dbReference type="Proteomes" id="UP001156389">
    <property type="component" value="Unassembled WGS sequence"/>
</dbReference>
<feature type="region of interest" description="Disordered" evidence="3">
    <location>
        <begin position="211"/>
        <end position="338"/>
    </location>
</feature>
<dbReference type="EMBL" id="JAJAGO010000007">
    <property type="protein sequence ID" value="MCT2591675.1"/>
    <property type="molecule type" value="Genomic_DNA"/>
</dbReference>
<evidence type="ECO:0000313" key="6">
    <source>
        <dbReference type="EMBL" id="MCT2591675.1"/>
    </source>
</evidence>
<accession>A0ABT2JUW0</accession>